<evidence type="ECO:0000313" key="6">
    <source>
        <dbReference type="Proteomes" id="UP000646579"/>
    </source>
</evidence>
<keyword evidence="2" id="KW-0238">DNA-binding</keyword>
<dbReference type="SUPFAM" id="SSF46689">
    <property type="entry name" value="Homeodomain-like"/>
    <property type="match status" value="2"/>
</dbReference>
<dbReference type="PROSITE" id="PS01124">
    <property type="entry name" value="HTH_ARAC_FAMILY_2"/>
    <property type="match status" value="1"/>
</dbReference>
<dbReference type="InterPro" id="IPR037923">
    <property type="entry name" value="HTH-like"/>
</dbReference>
<feature type="domain" description="HTH araC/xylS-type" evidence="4">
    <location>
        <begin position="183"/>
        <end position="281"/>
    </location>
</feature>
<dbReference type="InterPro" id="IPR009057">
    <property type="entry name" value="Homeodomain-like_sf"/>
</dbReference>
<dbReference type="SMART" id="SM00342">
    <property type="entry name" value="HTH_ARAC"/>
    <property type="match status" value="1"/>
</dbReference>
<keyword evidence="3" id="KW-0804">Transcription</keyword>
<dbReference type="GO" id="GO:0043565">
    <property type="term" value="F:sequence-specific DNA binding"/>
    <property type="evidence" value="ECO:0007669"/>
    <property type="project" value="InterPro"/>
</dbReference>
<dbReference type="InterPro" id="IPR018060">
    <property type="entry name" value="HTH_AraC"/>
</dbReference>
<gene>
    <name evidence="5" type="ORF">GCM10007989_34630</name>
</gene>
<comment type="caution">
    <text evidence="5">The sequence shown here is derived from an EMBL/GenBank/DDBJ whole genome shotgun (WGS) entry which is preliminary data.</text>
</comment>
<accession>A0A918SF55</accession>
<keyword evidence="6" id="KW-1185">Reference proteome</keyword>
<dbReference type="Gene3D" id="1.10.10.60">
    <property type="entry name" value="Homeodomain-like"/>
    <property type="match status" value="2"/>
</dbReference>
<dbReference type="SUPFAM" id="SSF51215">
    <property type="entry name" value="Regulatory protein AraC"/>
    <property type="match status" value="1"/>
</dbReference>
<dbReference type="EMBL" id="BMZE01000004">
    <property type="protein sequence ID" value="GHA35690.1"/>
    <property type="molecule type" value="Genomic_DNA"/>
</dbReference>
<dbReference type="AlphaFoldDB" id="A0A918SF55"/>
<dbReference type="PRINTS" id="PR00032">
    <property type="entry name" value="HTHARAC"/>
</dbReference>
<organism evidence="5 6">
    <name type="scientific">Devosia pacifica</name>
    <dbReference type="NCBI Taxonomy" id="1335967"/>
    <lineage>
        <taxon>Bacteria</taxon>
        <taxon>Pseudomonadati</taxon>
        <taxon>Pseudomonadota</taxon>
        <taxon>Alphaproteobacteria</taxon>
        <taxon>Hyphomicrobiales</taxon>
        <taxon>Devosiaceae</taxon>
        <taxon>Devosia</taxon>
    </lineage>
</organism>
<proteinExistence type="predicted"/>
<dbReference type="RefSeq" id="WP_189427048.1">
    <property type="nucleotide sequence ID" value="NZ_BMZE01000004.1"/>
</dbReference>
<name>A0A918SF55_9HYPH</name>
<keyword evidence="1" id="KW-0805">Transcription regulation</keyword>
<dbReference type="Proteomes" id="UP000646579">
    <property type="component" value="Unassembled WGS sequence"/>
</dbReference>
<reference evidence="5" key="1">
    <citation type="journal article" date="2014" name="Int. J. Syst. Evol. Microbiol.">
        <title>Complete genome sequence of Corynebacterium casei LMG S-19264T (=DSM 44701T), isolated from a smear-ripened cheese.</title>
        <authorList>
            <consortium name="US DOE Joint Genome Institute (JGI-PGF)"/>
            <person name="Walter F."/>
            <person name="Albersmeier A."/>
            <person name="Kalinowski J."/>
            <person name="Ruckert C."/>
        </authorList>
    </citation>
    <scope>NUCLEOTIDE SEQUENCE</scope>
    <source>
        <strain evidence="5">KCTC 32437</strain>
    </source>
</reference>
<evidence type="ECO:0000313" key="5">
    <source>
        <dbReference type="EMBL" id="GHA35690.1"/>
    </source>
</evidence>
<sequence>MNTEVFEMYRRPNFVVLPELGSLGMFVTSESRIGGERRDGPDGLELGYLESGSVEWWDGSTLDEARPGSILVDKPGDWQGGTNAIVHPCTRYWLRFNFPETGALEGLPLSTTEALSKAFRKIDRRHFPGSGKIRELFQGLLSEQRQPTQYSEDLARSLFHQVLIAVLRDHDWLKRRQISDATAHALAYLDEHSCQEIRVEDAARCAGLSTGYFHDLFLRETGMTPSRYHLQQRMGRAKQSLIKQDGTVTEIAMDLGFSSSQYFSTTFKKVVGLTPAQYRTLRRGQESSGVT</sequence>
<evidence type="ECO:0000256" key="1">
    <source>
        <dbReference type="ARBA" id="ARBA00023015"/>
    </source>
</evidence>
<evidence type="ECO:0000259" key="4">
    <source>
        <dbReference type="PROSITE" id="PS01124"/>
    </source>
</evidence>
<evidence type="ECO:0000256" key="2">
    <source>
        <dbReference type="ARBA" id="ARBA00023125"/>
    </source>
</evidence>
<dbReference type="InterPro" id="IPR018062">
    <property type="entry name" value="HTH_AraC-typ_CS"/>
</dbReference>
<dbReference type="Pfam" id="PF12833">
    <property type="entry name" value="HTH_18"/>
    <property type="match status" value="1"/>
</dbReference>
<protein>
    <recommendedName>
        <fullName evidence="4">HTH araC/xylS-type domain-containing protein</fullName>
    </recommendedName>
</protein>
<evidence type="ECO:0000256" key="3">
    <source>
        <dbReference type="ARBA" id="ARBA00023163"/>
    </source>
</evidence>
<dbReference type="GO" id="GO:0003700">
    <property type="term" value="F:DNA-binding transcription factor activity"/>
    <property type="evidence" value="ECO:0007669"/>
    <property type="project" value="InterPro"/>
</dbReference>
<dbReference type="PANTHER" id="PTHR43280">
    <property type="entry name" value="ARAC-FAMILY TRANSCRIPTIONAL REGULATOR"/>
    <property type="match status" value="1"/>
</dbReference>
<reference evidence="5" key="2">
    <citation type="submission" date="2020-09" db="EMBL/GenBank/DDBJ databases">
        <authorList>
            <person name="Sun Q."/>
            <person name="Kim S."/>
        </authorList>
    </citation>
    <scope>NUCLEOTIDE SEQUENCE</scope>
    <source>
        <strain evidence="5">KCTC 32437</strain>
    </source>
</reference>
<dbReference type="PANTHER" id="PTHR43280:SF28">
    <property type="entry name" value="HTH-TYPE TRANSCRIPTIONAL ACTIVATOR RHAS"/>
    <property type="match status" value="1"/>
</dbReference>
<dbReference type="InterPro" id="IPR020449">
    <property type="entry name" value="Tscrpt_reg_AraC-type_HTH"/>
</dbReference>
<dbReference type="PROSITE" id="PS00041">
    <property type="entry name" value="HTH_ARAC_FAMILY_1"/>
    <property type="match status" value="1"/>
</dbReference>